<accession>A0A2I0VZJ3</accession>
<reference evidence="1 2" key="2">
    <citation type="journal article" date="2017" name="Nature">
        <title>The Apostasia genome and the evolution of orchids.</title>
        <authorList>
            <person name="Zhang G.Q."/>
            <person name="Liu K.W."/>
            <person name="Li Z."/>
            <person name="Lohaus R."/>
            <person name="Hsiao Y.Y."/>
            <person name="Niu S.C."/>
            <person name="Wang J.Y."/>
            <person name="Lin Y.C."/>
            <person name="Xu Q."/>
            <person name="Chen L.J."/>
            <person name="Yoshida K."/>
            <person name="Fujiwara S."/>
            <person name="Wang Z.W."/>
            <person name="Zhang Y.Q."/>
            <person name="Mitsuda N."/>
            <person name="Wang M."/>
            <person name="Liu G.H."/>
            <person name="Pecoraro L."/>
            <person name="Huang H.X."/>
            <person name="Xiao X.J."/>
            <person name="Lin M."/>
            <person name="Wu X.Y."/>
            <person name="Wu W.L."/>
            <person name="Chen Y.Y."/>
            <person name="Chang S.B."/>
            <person name="Sakamoto S."/>
            <person name="Ohme-Takagi M."/>
            <person name="Yagi M."/>
            <person name="Zeng S.J."/>
            <person name="Shen C.Y."/>
            <person name="Yeh C.M."/>
            <person name="Luo Y.B."/>
            <person name="Tsai W.C."/>
            <person name="Van de Peer Y."/>
            <person name="Liu Z.J."/>
        </authorList>
    </citation>
    <scope>NUCLEOTIDE SEQUENCE [LARGE SCALE GENOMIC DNA]</scope>
    <source>
        <tissue evidence="1">The whole plant</tissue>
    </source>
</reference>
<evidence type="ECO:0000313" key="1">
    <source>
        <dbReference type="EMBL" id="PKU68830.1"/>
    </source>
</evidence>
<reference evidence="1 2" key="1">
    <citation type="journal article" date="2016" name="Sci. Rep.">
        <title>The Dendrobium catenatum Lindl. genome sequence provides insights into polysaccharide synthase, floral development and adaptive evolution.</title>
        <authorList>
            <person name="Zhang G.Q."/>
            <person name="Xu Q."/>
            <person name="Bian C."/>
            <person name="Tsai W.C."/>
            <person name="Yeh C.M."/>
            <person name="Liu K.W."/>
            <person name="Yoshida K."/>
            <person name="Zhang L.S."/>
            <person name="Chang S.B."/>
            <person name="Chen F."/>
            <person name="Shi Y."/>
            <person name="Su Y.Y."/>
            <person name="Zhang Y.Q."/>
            <person name="Chen L.J."/>
            <person name="Yin Y."/>
            <person name="Lin M."/>
            <person name="Huang H."/>
            <person name="Deng H."/>
            <person name="Wang Z.W."/>
            <person name="Zhu S.L."/>
            <person name="Zhao X."/>
            <person name="Deng C."/>
            <person name="Niu S.C."/>
            <person name="Huang J."/>
            <person name="Wang M."/>
            <person name="Liu G.H."/>
            <person name="Yang H.J."/>
            <person name="Xiao X.J."/>
            <person name="Hsiao Y.Y."/>
            <person name="Wu W.L."/>
            <person name="Chen Y.Y."/>
            <person name="Mitsuda N."/>
            <person name="Ohme-Takagi M."/>
            <person name="Luo Y.B."/>
            <person name="Van de Peer Y."/>
            <person name="Liu Z.J."/>
        </authorList>
    </citation>
    <scope>NUCLEOTIDE SEQUENCE [LARGE SCALE GENOMIC DNA]</scope>
    <source>
        <tissue evidence="1">The whole plant</tissue>
    </source>
</reference>
<keyword evidence="2" id="KW-1185">Reference proteome</keyword>
<dbReference type="AlphaFoldDB" id="A0A2I0VZJ3"/>
<sequence length="52" mass="6116">MKQVANPPTVSKSVEELQIHIIFLYPFYLRSLSPPYAKPSQRDIEFMSFRSQ</sequence>
<dbReference type="Proteomes" id="UP000233837">
    <property type="component" value="Unassembled WGS sequence"/>
</dbReference>
<organism evidence="1 2">
    <name type="scientific">Dendrobium catenatum</name>
    <dbReference type="NCBI Taxonomy" id="906689"/>
    <lineage>
        <taxon>Eukaryota</taxon>
        <taxon>Viridiplantae</taxon>
        <taxon>Streptophyta</taxon>
        <taxon>Embryophyta</taxon>
        <taxon>Tracheophyta</taxon>
        <taxon>Spermatophyta</taxon>
        <taxon>Magnoliopsida</taxon>
        <taxon>Liliopsida</taxon>
        <taxon>Asparagales</taxon>
        <taxon>Orchidaceae</taxon>
        <taxon>Epidendroideae</taxon>
        <taxon>Malaxideae</taxon>
        <taxon>Dendrobiinae</taxon>
        <taxon>Dendrobium</taxon>
    </lineage>
</organism>
<evidence type="ECO:0000313" key="2">
    <source>
        <dbReference type="Proteomes" id="UP000233837"/>
    </source>
</evidence>
<name>A0A2I0VZJ3_9ASPA</name>
<dbReference type="EMBL" id="KZ503044">
    <property type="protein sequence ID" value="PKU68830.1"/>
    <property type="molecule type" value="Genomic_DNA"/>
</dbReference>
<protein>
    <submittedName>
        <fullName evidence="1">Uncharacterized protein</fullName>
    </submittedName>
</protein>
<gene>
    <name evidence="1" type="ORF">MA16_Dca021009</name>
</gene>
<proteinExistence type="predicted"/>